<organism evidence="1 2">
    <name type="scientific">Candidatus Filomicrobium marinum</name>
    <dbReference type="NCBI Taxonomy" id="1608628"/>
    <lineage>
        <taxon>Bacteria</taxon>
        <taxon>Pseudomonadati</taxon>
        <taxon>Pseudomonadota</taxon>
        <taxon>Alphaproteobacteria</taxon>
        <taxon>Hyphomicrobiales</taxon>
        <taxon>Hyphomicrobiaceae</taxon>
        <taxon>Filomicrobium</taxon>
    </lineage>
</organism>
<dbReference type="EMBL" id="LN829119">
    <property type="protein sequence ID" value="CPR19153.1"/>
    <property type="molecule type" value="Genomic_DNA"/>
</dbReference>
<accession>A0A0D6JF08</accession>
<evidence type="ECO:0000313" key="2">
    <source>
        <dbReference type="Proteomes" id="UP000033187"/>
    </source>
</evidence>
<sequence>MNQLLTTLEQWRMLLIDTEPGPDTNM</sequence>
<keyword evidence="2" id="KW-1185">Reference proteome</keyword>
<protein>
    <submittedName>
        <fullName evidence="1">Uncharacterized protein</fullName>
    </submittedName>
</protein>
<name>A0A0D6JF08_9HYPH</name>
<dbReference type="KEGG" id="fiy:BN1229_v1_2032"/>
<dbReference type="AlphaFoldDB" id="A0A0D6JF08"/>
<dbReference type="Proteomes" id="UP000033187">
    <property type="component" value="Chromosome 1"/>
</dbReference>
<evidence type="ECO:0000313" key="1">
    <source>
        <dbReference type="EMBL" id="CPR19153.1"/>
    </source>
</evidence>
<proteinExistence type="predicted"/>
<reference evidence="2" key="1">
    <citation type="submission" date="2015-02" db="EMBL/GenBank/DDBJ databases">
        <authorList>
            <person name="Chooi Y.-H."/>
        </authorList>
    </citation>
    <scope>NUCLEOTIDE SEQUENCE [LARGE SCALE GENOMIC DNA]</scope>
    <source>
        <strain evidence="2">strain Y</strain>
    </source>
</reference>
<gene>
    <name evidence="1" type="ORF">YBN1229_v1_2032</name>
</gene>